<dbReference type="GO" id="GO:0015031">
    <property type="term" value="P:protein transport"/>
    <property type="evidence" value="ECO:0007669"/>
    <property type="project" value="UniProtKB-KW"/>
</dbReference>
<dbReference type="InterPro" id="IPR001683">
    <property type="entry name" value="PX_dom"/>
</dbReference>
<dbReference type="SUPFAM" id="SSF64268">
    <property type="entry name" value="PX domain"/>
    <property type="match status" value="1"/>
</dbReference>
<dbReference type="GeneTree" id="ENSGT00940000162773"/>
<feature type="domain" description="PX" evidence="4">
    <location>
        <begin position="1"/>
        <end position="146"/>
    </location>
</feature>
<dbReference type="GO" id="GO:0055037">
    <property type="term" value="C:recycling endosome"/>
    <property type="evidence" value="ECO:0007669"/>
    <property type="project" value="Ensembl"/>
</dbReference>
<dbReference type="FunFam" id="3.30.1520.10:FF:000001">
    <property type="entry name" value="Sorting nexin"/>
    <property type="match status" value="1"/>
</dbReference>
<dbReference type="GO" id="GO:0005769">
    <property type="term" value="C:early endosome"/>
    <property type="evidence" value="ECO:0007669"/>
    <property type="project" value="Ensembl"/>
</dbReference>
<dbReference type="GO" id="GO:1990138">
    <property type="term" value="P:neuron projection extension"/>
    <property type="evidence" value="ECO:0007669"/>
    <property type="project" value="Ensembl"/>
</dbReference>
<dbReference type="GO" id="GO:0035091">
    <property type="term" value="F:phosphatidylinositol binding"/>
    <property type="evidence" value="ECO:0007669"/>
    <property type="project" value="InterPro"/>
</dbReference>
<dbReference type="InterPro" id="IPR014637">
    <property type="entry name" value="SNX5/SNX6/SNX32"/>
</dbReference>
<dbReference type="PROSITE" id="PS50195">
    <property type="entry name" value="PX"/>
    <property type="match status" value="1"/>
</dbReference>
<evidence type="ECO:0000256" key="2">
    <source>
        <dbReference type="ARBA" id="ARBA00022448"/>
    </source>
</evidence>
<evidence type="ECO:0000259" key="4">
    <source>
        <dbReference type="PROSITE" id="PS50195"/>
    </source>
</evidence>
<dbReference type="CDD" id="cd06892">
    <property type="entry name" value="PX_SNX5_like"/>
    <property type="match status" value="1"/>
</dbReference>
<keyword evidence="2" id="KW-0813">Transport</keyword>
<comment type="similarity">
    <text evidence="1">Belongs to the sorting nexin family.</text>
</comment>
<keyword evidence="3" id="KW-0653">Protein transport</keyword>
<dbReference type="Pfam" id="PF00787">
    <property type="entry name" value="PX"/>
    <property type="match status" value="1"/>
</dbReference>
<dbReference type="Gene3D" id="1.20.1270.60">
    <property type="entry name" value="Arfaptin homology (AH) domain/BAR domain"/>
    <property type="match status" value="1"/>
</dbReference>
<dbReference type="Pfam" id="PF09325">
    <property type="entry name" value="Vps5"/>
    <property type="match status" value="1"/>
</dbReference>
<organism evidence="5">
    <name type="scientific">Ursus maritimus</name>
    <name type="common">Polar bear</name>
    <name type="synonym">Thalarctos maritimus</name>
    <dbReference type="NCBI Taxonomy" id="29073"/>
    <lineage>
        <taxon>Eukaryota</taxon>
        <taxon>Metazoa</taxon>
        <taxon>Chordata</taxon>
        <taxon>Craniata</taxon>
        <taxon>Vertebrata</taxon>
        <taxon>Euteleostomi</taxon>
        <taxon>Mammalia</taxon>
        <taxon>Eutheria</taxon>
        <taxon>Laurasiatheria</taxon>
        <taxon>Carnivora</taxon>
        <taxon>Caniformia</taxon>
        <taxon>Ursidae</taxon>
        <taxon>Ursus</taxon>
    </lineage>
</organism>
<sequence length="366" mass="42205">DSSLQVEISDAVSERDKVKFTVQTKSCLPHFAQTEFSVVRQHEEFIWLHDAYVENEEYAGLIIPPAPPRPDFEASREKLQKLGEGDSSITREEFAKMKQELEAEYLAIFKKTVAMHEVFLQRLAAHPTLRRDHNFFVFLEYGQDLSVRGKNRKELLGGFLRNIVKSADEALITSMSGLKEVDDFFEHERTFLLEYHSRIRDACLRADRVMHSHKCTQGPRDPGFPAPSPAFLLPAGRRKLEGRVASDEDLKLSDMLRYYMRDSQAAKDLLYRRLRALADYENANKALDKARTRNREVRTAESHQQLCCQRFESLSDSAKQELMDFKSRRVSSFRKNLIELAELELKHAKASTLLLRNTLVALKGEP</sequence>
<evidence type="ECO:0000256" key="1">
    <source>
        <dbReference type="ARBA" id="ARBA00010883"/>
    </source>
</evidence>
<name>A0A452U1Q1_URSMA</name>
<dbReference type="CDD" id="cd07621">
    <property type="entry name" value="BAR_SNX5_6"/>
    <property type="match status" value="1"/>
</dbReference>
<dbReference type="GO" id="GO:0032510">
    <property type="term" value="P:endosome to lysosome transport via multivesicular body sorting pathway"/>
    <property type="evidence" value="ECO:0007669"/>
    <property type="project" value="Ensembl"/>
</dbReference>
<dbReference type="GO" id="GO:0042147">
    <property type="term" value="P:retrograde transport, endosome to Golgi"/>
    <property type="evidence" value="ECO:0007669"/>
    <property type="project" value="TreeGrafter"/>
</dbReference>
<dbReference type="PANTHER" id="PTHR45850">
    <property type="entry name" value="SORTING NEXIN FAMILY MEMBER"/>
    <property type="match status" value="1"/>
</dbReference>
<dbReference type="GO" id="GO:0005829">
    <property type="term" value="C:cytosol"/>
    <property type="evidence" value="ECO:0007669"/>
    <property type="project" value="GOC"/>
</dbReference>
<dbReference type="Gene3D" id="3.30.1520.10">
    <property type="entry name" value="Phox-like domain"/>
    <property type="match status" value="1"/>
</dbReference>
<dbReference type="AlphaFoldDB" id="A0A452U1Q1"/>
<dbReference type="Ensembl" id="ENSUMAT00000017397.1">
    <property type="protein sequence ID" value="ENSUMAP00000014675.1"/>
    <property type="gene ID" value="ENSUMAG00000010799.1"/>
</dbReference>
<dbReference type="InterPro" id="IPR036871">
    <property type="entry name" value="PX_dom_sf"/>
</dbReference>
<dbReference type="InterPro" id="IPR015404">
    <property type="entry name" value="Vps5_C"/>
</dbReference>
<dbReference type="GO" id="GO:0005802">
    <property type="term" value="C:trans-Golgi network"/>
    <property type="evidence" value="ECO:0007669"/>
    <property type="project" value="Ensembl"/>
</dbReference>
<dbReference type="InterPro" id="IPR027267">
    <property type="entry name" value="AH/BAR_dom_sf"/>
</dbReference>
<evidence type="ECO:0000313" key="5">
    <source>
        <dbReference type="Ensembl" id="ENSUMAP00000014675"/>
    </source>
</evidence>
<accession>A0A452U1Q1</accession>
<protein>
    <submittedName>
        <fullName evidence="5">Sorting nexin 32</fullName>
    </submittedName>
</protein>
<proteinExistence type="inferred from homology"/>
<evidence type="ECO:0000256" key="3">
    <source>
        <dbReference type="ARBA" id="ARBA00022927"/>
    </source>
</evidence>
<dbReference type="GO" id="GO:0005770">
    <property type="term" value="C:late endosome"/>
    <property type="evidence" value="ECO:0007669"/>
    <property type="project" value="Ensembl"/>
</dbReference>
<gene>
    <name evidence="5" type="primary">SNX32</name>
</gene>
<dbReference type="PANTHER" id="PTHR45850:SF3">
    <property type="entry name" value="SORTING NEXIN-32"/>
    <property type="match status" value="1"/>
</dbReference>
<reference evidence="5" key="1">
    <citation type="submission" date="2019-03" db="UniProtKB">
        <authorList>
            <consortium name="Ensembl"/>
        </authorList>
    </citation>
    <scope>IDENTIFICATION</scope>
</reference>
<dbReference type="GO" id="GO:0005886">
    <property type="term" value="C:plasma membrane"/>
    <property type="evidence" value="ECO:0007669"/>
    <property type="project" value="Ensembl"/>
</dbReference>
<dbReference type="PIRSF" id="PIRSF036924">
    <property type="entry name" value="Snx5_Snx6"/>
    <property type="match status" value="1"/>
</dbReference>
<dbReference type="OMA" id="ETHQQLC"/>